<protein>
    <submittedName>
        <fullName evidence="11">Receptor protein</fullName>
    </submittedName>
</protein>
<dbReference type="KEGG" id="mng:MNEG_9071"/>
<name>A0A0D2MXC5_9CHLO</name>
<keyword evidence="3" id="KW-0433">Leucine-rich repeat</keyword>
<feature type="domain" description="Leucine-rich repeat-containing N-terminal plant-type" evidence="10">
    <location>
        <begin position="81"/>
        <end position="122"/>
    </location>
</feature>
<dbReference type="PANTHER" id="PTHR48010:SF58">
    <property type="entry name" value="RECEPTOR PROTEIN KINASE-LIKE PROTEIN ZAR1"/>
    <property type="match status" value="1"/>
</dbReference>
<keyword evidence="7 9" id="KW-0472">Membrane</keyword>
<dbReference type="GeneID" id="25741946"/>
<dbReference type="InterPro" id="IPR032675">
    <property type="entry name" value="LRR_dom_sf"/>
</dbReference>
<keyword evidence="12" id="KW-1185">Reference proteome</keyword>
<dbReference type="GO" id="GO:0005930">
    <property type="term" value="C:axoneme"/>
    <property type="evidence" value="ECO:0007669"/>
    <property type="project" value="UniProtKB-SubCell"/>
</dbReference>
<dbReference type="RefSeq" id="XP_013897915.1">
    <property type="nucleotide sequence ID" value="XM_014042461.1"/>
</dbReference>
<keyword evidence="11" id="KW-0675">Receptor</keyword>
<evidence type="ECO:0000256" key="9">
    <source>
        <dbReference type="SAM" id="Phobius"/>
    </source>
</evidence>
<reference evidence="11 12" key="1">
    <citation type="journal article" date="2013" name="BMC Genomics">
        <title>Reconstruction of the lipid metabolism for the microalga Monoraphidium neglectum from its genome sequence reveals characteristics suitable for biofuel production.</title>
        <authorList>
            <person name="Bogen C."/>
            <person name="Al-Dilaimi A."/>
            <person name="Albersmeier A."/>
            <person name="Wichmann J."/>
            <person name="Grundmann M."/>
            <person name="Rupp O."/>
            <person name="Lauersen K.J."/>
            <person name="Blifernez-Klassen O."/>
            <person name="Kalinowski J."/>
            <person name="Goesmann A."/>
            <person name="Mussgnug J.H."/>
            <person name="Kruse O."/>
        </authorList>
    </citation>
    <scope>NUCLEOTIDE SEQUENCE [LARGE SCALE GENOMIC DNA]</scope>
    <source>
        <strain evidence="11 12">SAG 48.87</strain>
    </source>
</reference>
<evidence type="ECO:0000256" key="5">
    <source>
        <dbReference type="ARBA" id="ARBA00022737"/>
    </source>
</evidence>
<evidence type="ECO:0000313" key="11">
    <source>
        <dbReference type="EMBL" id="KIY98895.1"/>
    </source>
</evidence>
<evidence type="ECO:0000256" key="3">
    <source>
        <dbReference type="ARBA" id="ARBA00022614"/>
    </source>
</evidence>
<evidence type="ECO:0000256" key="2">
    <source>
        <dbReference type="ARBA" id="ARBA00004430"/>
    </source>
</evidence>
<evidence type="ECO:0000256" key="1">
    <source>
        <dbReference type="ARBA" id="ARBA00004370"/>
    </source>
</evidence>
<proteinExistence type="predicted"/>
<dbReference type="GO" id="GO:0016020">
    <property type="term" value="C:membrane"/>
    <property type="evidence" value="ECO:0007669"/>
    <property type="project" value="UniProtKB-SubCell"/>
</dbReference>
<dbReference type="EMBL" id="KK102028">
    <property type="protein sequence ID" value="KIY98895.1"/>
    <property type="molecule type" value="Genomic_DNA"/>
</dbReference>
<evidence type="ECO:0000259" key="10">
    <source>
        <dbReference type="Pfam" id="PF08263"/>
    </source>
</evidence>
<dbReference type="AlphaFoldDB" id="A0A0D2MXC5"/>
<feature type="region of interest" description="Disordered" evidence="8">
    <location>
        <begin position="437"/>
        <end position="504"/>
    </location>
</feature>
<sequence>MTNNSITGALPDQWANLTSLQALAVGANQLSGKIPLTWRFIPLHSLQVAGNGGVCGEVPAGVGGAVAGGDTGLHSSCPWDADAEALLSFKANLSDPEGALAAWQPDTNPCSATAPWGGIACDADDRVVALRLDGRALGGTLGGGLEGVERLAEIRLAGNNLTGTLPTEWSRQPRLAVVDVSHNRLAGTLPDAWGGGALPALDTVDASGNGGIGGTLPESWGALPLLRVLSLQGNALEGSLPTSWAAAPSLRVLQLDNNRLNGSLADAALPRGVRQVTLSGNALEGGVSPALAERFPDLSVLDLEGNQQMCGQLPALPSSTTVRTRMTGLGRTCSSQAAARQTVAIAVGATAGAVCLAFIAAVAAAAATRRHMLAQHAAPAPAQPPDSAAAAAAADVAAAADAAAMAENDSQLHPRALCALSASVCDGEGGASFASLRERRAASEARAGGGRPHSPEIGPASHPPSPAPFQPACGSTPAQPPPPRSPSASGLLAAAAGPPQPGAAQLSAAAAKHLAMRMHTLRAEAGSPVLDGAGGGGGVGGPASPKALMASLMAATVAPASPRATAALTPRAAAAWVASAEAAAGGPVQQGQGQ</sequence>
<dbReference type="Pfam" id="PF08263">
    <property type="entry name" value="LRRNT_2"/>
    <property type="match status" value="1"/>
</dbReference>
<dbReference type="Proteomes" id="UP000054498">
    <property type="component" value="Unassembled WGS sequence"/>
</dbReference>
<keyword evidence="4 9" id="KW-0812">Transmembrane</keyword>
<comment type="subcellular location">
    <subcellularLocation>
        <location evidence="2">Cytoplasm</location>
        <location evidence="2">Cytoskeleton</location>
        <location evidence="2">Cilium axoneme</location>
    </subcellularLocation>
    <subcellularLocation>
        <location evidence="1">Membrane</location>
    </subcellularLocation>
</comment>
<dbReference type="FunFam" id="3.80.10.10:FF:000129">
    <property type="entry name" value="Leucine-rich repeat receptor-like kinase"/>
    <property type="match status" value="1"/>
</dbReference>
<evidence type="ECO:0000256" key="6">
    <source>
        <dbReference type="ARBA" id="ARBA00022989"/>
    </source>
</evidence>
<dbReference type="SUPFAM" id="SSF52058">
    <property type="entry name" value="L domain-like"/>
    <property type="match status" value="2"/>
</dbReference>
<gene>
    <name evidence="11" type="ORF">MNEG_9071</name>
</gene>
<accession>A0A0D2MXC5</accession>
<dbReference type="InterPro" id="IPR050994">
    <property type="entry name" value="At_inactive_RLKs"/>
</dbReference>
<keyword evidence="5" id="KW-0677">Repeat</keyword>
<dbReference type="OrthoDB" id="1934521at2759"/>
<evidence type="ECO:0000256" key="4">
    <source>
        <dbReference type="ARBA" id="ARBA00022692"/>
    </source>
</evidence>
<dbReference type="InterPro" id="IPR013210">
    <property type="entry name" value="LRR_N_plant-typ"/>
</dbReference>
<organism evidence="11 12">
    <name type="scientific">Monoraphidium neglectum</name>
    <dbReference type="NCBI Taxonomy" id="145388"/>
    <lineage>
        <taxon>Eukaryota</taxon>
        <taxon>Viridiplantae</taxon>
        <taxon>Chlorophyta</taxon>
        <taxon>core chlorophytes</taxon>
        <taxon>Chlorophyceae</taxon>
        <taxon>CS clade</taxon>
        <taxon>Sphaeropleales</taxon>
        <taxon>Selenastraceae</taxon>
        <taxon>Monoraphidium</taxon>
    </lineage>
</organism>
<dbReference type="Gene3D" id="3.80.10.10">
    <property type="entry name" value="Ribonuclease Inhibitor"/>
    <property type="match status" value="3"/>
</dbReference>
<evidence type="ECO:0000313" key="12">
    <source>
        <dbReference type="Proteomes" id="UP000054498"/>
    </source>
</evidence>
<feature type="compositionally biased region" description="Low complexity" evidence="8">
    <location>
        <begin position="486"/>
        <end position="504"/>
    </location>
</feature>
<feature type="transmembrane region" description="Helical" evidence="9">
    <location>
        <begin position="343"/>
        <end position="367"/>
    </location>
</feature>
<keyword evidence="6 9" id="KW-1133">Transmembrane helix</keyword>
<evidence type="ECO:0000256" key="7">
    <source>
        <dbReference type="ARBA" id="ARBA00023136"/>
    </source>
</evidence>
<dbReference type="PANTHER" id="PTHR48010">
    <property type="entry name" value="OS05G0588300 PROTEIN"/>
    <property type="match status" value="1"/>
</dbReference>
<dbReference type="STRING" id="145388.A0A0D2MXC5"/>
<evidence type="ECO:0000256" key="8">
    <source>
        <dbReference type="SAM" id="MobiDB-lite"/>
    </source>
</evidence>